<dbReference type="Proteomes" id="UP000005589">
    <property type="component" value="Unassembled WGS sequence"/>
</dbReference>
<dbReference type="EMBL" id="AFFN01000032">
    <property type="protein sequence ID" value="EGJ36085.1"/>
    <property type="molecule type" value="Genomic_DNA"/>
</dbReference>
<comment type="caution">
    <text evidence="1">The sequence shown here is derived from an EMBL/GenBank/DDBJ whole genome shotgun (WGS) entry which is preliminary data.</text>
</comment>
<name>F3UTZ3_STRSA</name>
<evidence type="ECO:0000313" key="2">
    <source>
        <dbReference type="Proteomes" id="UP000005589"/>
    </source>
</evidence>
<sequence>MSRPRSATNTIKGYFYQFDKSILEILEQSNETNIVTIEGVEDIDIEIVMKYNLFNVNIMKKLSLITVL</sequence>
<reference evidence="1 2" key="1">
    <citation type="submission" date="2011-03" db="EMBL/GenBank/DDBJ databases">
        <authorList>
            <person name="Muzny D."/>
            <person name="Qin X."/>
            <person name="Deng J."/>
            <person name="Jiang H."/>
            <person name="Liu Y."/>
            <person name="Qu J."/>
            <person name="Song X.-Z."/>
            <person name="Zhang L."/>
            <person name="Thornton R."/>
            <person name="Coyle M."/>
            <person name="Francisco L."/>
            <person name="Jackson L."/>
            <person name="Javaid M."/>
            <person name="Korchina V."/>
            <person name="Kovar C."/>
            <person name="Mata R."/>
            <person name="Mathew T."/>
            <person name="Ngo R."/>
            <person name="Nguyen L."/>
            <person name="Nguyen N."/>
            <person name="Okwuonu G."/>
            <person name="Ongeri F."/>
            <person name="Pham C."/>
            <person name="Simmons D."/>
            <person name="Wilczek-Boney K."/>
            <person name="Hale W."/>
            <person name="Jakkamsetti A."/>
            <person name="Pham P."/>
            <person name="Ruth R."/>
            <person name="San Lucas F."/>
            <person name="Warren J."/>
            <person name="Zhang J."/>
            <person name="Zhao Z."/>
            <person name="Zhou C."/>
            <person name="Zhu D."/>
            <person name="Lee S."/>
            <person name="Bess C."/>
            <person name="Blankenburg K."/>
            <person name="Forbes L."/>
            <person name="Fu Q."/>
            <person name="Gubbala S."/>
            <person name="Hirani K."/>
            <person name="Jayaseelan J.C."/>
            <person name="Lara F."/>
            <person name="Munidasa M."/>
            <person name="Palculict T."/>
            <person name="Patil S."/>
            <person name="Pu L.-L."/>
            <person name="Saada N."/>
            <person name="Tang L."/>
            <person name="Weissenberger G."/>
            <person name="Zhu Y."/>
            <person name="Hemphill L."/>
            <person name="Shang Y."/>
            <person name="Youmans B."/>
            <person name="Ayvaz T."/>
            <person name="Ross M."/>
            <person name="Santibanez J."/>
            <person name="Aqrawi P."/>
            <person name="Gross S."/>
            <person name="Joshi V."/>
            <person name="Fowler G."/>
            <person name="Nazareth L."/>
            <person name="Reid J."/>
            <person name="Worley K."/>
            <person name="Petrosino J."/>
            <person name="Highlander S."/>
            <person name="Gibbs R."/>
        </authorList>
    </citation>
    <scope>NUCLEOTIDE SEQUENCE [LARGE SCALE GENOMIC DNA]</scope>
    <source>
        <strain evidence="1 2">SK355</strain>
    </source>
</reference>
<dbReference type="HOGENOM" id="CLU_2792367_0_0_9"/>
<gene>
    <name evidence="1" type="ORF">HMPREF9389_2301</name>
</gene>
<dbReference type="STRING" id="888816.HMPREF9389_2301"/>
<organism evidence="1 2">
    <name type="scientific">Streptococcus sanguinis SK355</name>
    <dbReference type="NCBI Taxonomy" id="888816"/>
    <lineage>
        <taxon>Bacteria</taxon>
        <taxon>Bacillati</taxon>
        <taxon>Bacillota</taxon>
        <taxon>Bacilli</taxon>
        <taxon>Lactobacillales</taxon>
        <taxon>Streptococcaceae</taxon>
        <taxon>Streptococcus</taxon>
    </lineage>
</organism>
<protein>
    <submittedName>
        <fullName evidence="1">Uncharacterized protein</fullName>
    </submittedName>
</protein>
<accession>F3UTZ3</accession>
<evidence type="ECO:0000313" key="1">
    <source>
        <dbReference type="EMBL" id="EGJ36085.1"/>
    </source>
</evidence>
<proteinExistence type="predicted"/>
<dbReference type="AlphaFoldDB" id="F3UTZ3"/>